<reference evidence="3" key="1">
    <citation type="submission" date="2025-05" db="UniProtKB">
        <authorList>
            <consortium name="RefSeq"/>
        </authorList>
    </citation>
    <scope>NUCLEOTIDE SEQUENCE [LARGE SCALE GENOMIC DNA]</scope>
</reference>
<feature type="coiled-coil region" evidence="1">
    <location>
        <begin position="90"/>
        <end position="117"/>
    </location>
</feature>
<dbReference type="RefSeq" id="XP_020647301.2">
    <property type="nucleotide sequence ID" value="XM_020791642.2"/>
</dbReference>
<name>A0A6J0TFL6_9SAUR</name>
<keyword evidence="1" id="KW-0175">Coiled coil</keyword>
<dbReference type="PANTHER" id="PTHR34533">
    <property type="entry name" value="TRANSMEMBRANE PROTEIN CCDC163"/>
    <property type="match status" value="1"/>
</dbReference>
<accession>A0A6J0TFL6</accession>
<dbReference type="PANTHER" id="PTHR34533:SF1">
    <property type="entry name" value="COILED-COIL DOMAIN-CONTAINING PROTEIN 159"/>
    <property type="match status" value="1"/>
</dbReference>
<dbReference type="KEGG" id="pvt:110077990"/>
<dbReference type="OrthoDB" id="8935875at2759"/>
<proteinExistence type="predicted"/>
<keyword evidence="3" id="KW-1185">Reference proteome</keyword>
<sequence length="300" mass="33947">MDALGGRRLATKAPTMMSIVTDEQSRDISPSWYLARAGSPSPEQSSLEIAAMKPAAVIPESQMMPKNDLELIRAQLQAQTKAFQALSHSITLLEQESRQQQERIKKLEEEVQFAVCSPCGEAFDGLLKRRIQEVWKAVAKEVEGLHGSMIQKENSVQSLSQEVLESKKFLWEELEAVQGELRRIHQKLKDQEVGITRNLVSIKKMQENQMKCTRLLTQLRGKIPEDTPETVNNKPVSEELNDIWSAINTLRNSITSWRDKRGSSRMKGQTSRQQRRSAVPDSSLSDSALHQRHRTSETSS</sequence>
<evidence type="ECO:0000256" key="2">
    <source>
        <dbReference type="SAM" id="MobiDB-lite"/>
    </source>
</evidence>
<reference evidence="4" key="2">
    <citation type="submission" date="2025-08" db="UniProtKB">
        <authorList>
            <consortium name="RefSeq"/>
        </authorList>
    </citation>
    <scope>IDENTIFICATION</scope>
</reference>
<protein>
    <submittedName>
        <fullName evidence="4">Coiled-coil domain-containing protein 159</fullName>
    </submittedName>
</protein>
<gene>
    <name evidence="4" type="primary">CCDC159</name>
</gene>
<evidence type="ECO:0000313" key="3">
    <source>
        <dbReference type="Proteomes" id="UP001652642"/>
    </source>
</evidence>
<evidence type="ECO:0000256" key="1">
    <source>
        <dbReference type="SAM" id="Coils"/>
    </source>
</evidence>
<evidence type="ECO:0000313" key="4">
    <source>
        <dbReference type="RefSeq" id="XP_020647301.2"/>
    </source>
</evidence>
<organism evidence="3 4">
    <name type="scientific">Pogona vitticeps</name>
    <name type="common">central bearded dragon</name>
    <dbReference type="NCBI Taxonomy" id="103695"/>
    <lineage>
        <taxon>Eukaryota</taxon>
        <taxon>Metazoa</taxon>
        <taxon>Chordata</taxon>
        <taxon>Craniata</taxon>
        <taxon>Vertebrata</taxon>
        <taxon>Euteleostomi</taxon>
        <taxon>Lepidosauria</taxon>
        <taxon>Squamata</taxon>
        <taxon>Bifurcata</taxon>
        <taxon>Unidentata</taxon>
        <taxon>Episquamata</taxon>
        <taxon>Toxicofera</taxon>
        <taxon>Iguania</taxon>
        <taxon>Acrodonta</taxon>
        <taxon>Agamidae</taxon>
        <taxon>Amphibolurinae</taxon>
        <taxon>Pogona</taxon>
    </lineage>
</organism>
<dbReference type="Proteomes" id="UP001652642">
    <property type="component" value="Chromosome 2"/>
</dbReference>
<dbReference type="InParanoid" id="A0A6J0TFL6"/>
<dbReference type="CTD" id="126075"/>
<dbReference type="GeneID" id="110077990"/>
<feature type="region of interest" description="Disordered" evidence="2">
    <location>
        <begin position="255"/>
        <end position="300"/>
    </location>
</feature>
<dbReference type="InterPro" id="IPR039284">
    <property type="entry name" value="CCDC159/163"/>
</dbReference>
<dbReference type="AlphaFoldDB" id="A0A6J0TFL6"/>